<evidence type="ECO:0000313" key="3">
    <source>
        <dbReference type="Proteomes" id="UP000653797"/>
    </source>
</evidence>
<protein>
    <recommendedName>
        <fullName evidence="1">PLL-like beta propeller domain-containing protein</fullName>
    </recommendedName>
</protein>
<dbReference type="RefSeq" id="WP_191037623.1">
    <property type="nucleotide sequence ID" value="NZ_JACXAA010000001.1"/>
</dbReference>
<feature type="domain" description="PLL-like beta propeller" evidence="1">
    <location>
        <begin position="220"/>
        <end position="429"/>
    </location>
</feature>
<evidence type="ECO:0000259" key="1">
    <source>
        <dbReference type="Pfam" id="PF26607"/>
    </source>
</evidence>
<proteinExistence type="predicted"/>
<keyword evidence="3" id="KW-1185">Reference proteome</keyword>
<dbReference type="Proteomes" id="UP000653797">
    <property type="component" value="Unassembled WGS sequence"/>
</dbReference>
<gene>
    <name evidence="2" type="ORF">IC230_03815</name>
</gene>
<comment type="caution">
    <text evidence="2">The sequence shown here is derived from an EMBL/GenBank/DDBJ whole genome shotgun (WGS) entry which is preliminary data.</text>
</comment>
<dbReference type="InterPro" id="IPR058502">
    <property type="entry name" value="PLL-like_beta-prop"/>
</dbReference>
<dbReference type="Pfam" id="PF26607">
    <property type="entry name" value="DUF8189"/>
    <property type="match status" value="1"/>
</dbReference>
<reference evidence="2" key="1">
    <citation type="submission" date="2020-09" db="EMBL/GenBank/DDBJ databases">
        <authorList>
            <person name="Kim M.K."/>
        </authorList>
    </citation>
    <scope>NUCLEOTIDE SEQUENCE</scope>
    <source>
        <strain evidence="2">BT704</strain>
    </source>
</reference>
<dbReference type="Gene3D" id="2.120.10.70">
    <property type="entry name" value="Fucose-specific lectin"/>
    <property type="match status" value="1"/>
</dbReference>
<dbReference type="AlphaFoldDB" id="A0A927GBZ7"/>
<dbReference type="EMBL" id="JACXAA010000001">
    <property type="protein sequence ID" value="MBD2752005.1"/>
    <property type="molecule type" value="Genomic_DNA"/>
</dbReference>
<organism evidence="2 3">
    <name type="scientific">Spirosoma validum</name>
    <dbReference type="NCBI Taxonomy" id="2771355"/>
    <lineage>
        <taxon>Bacteria</taxon>
        <taxon>Pseudomonadati</taxon>
        <taxon>Bacteroidota</taxon>
        <taxon>Cytophagia</taxon>
        <taxon>Cytophagales</taxon>
        <taxon>Cytophagaceae</taxon>
        <taxon>Spirosoma</taxon>
    </lineage>
</organism>
<dbReference type="SUPFAM" id="SSF89372">
    <property type="entry name" value="Fucose-specific lectin"/>
    <property type="match status" value="1"/>
</dbReference>
<evidence type="ECO:0000313" key="2">
    <source>
        <dbReference type="EMBL" id="MBD2752005.1"/>
    </source>
</evidence>
<accession>A0A927GBZ7</accession>
<name>A0A927GBZ7_9BACT</name>
<sequence>MEALSWSNWYRSEGCRKWMDKTTFAGTSFTSIFYQAMRLIFLDEKGNKGLLYTNAVSAASHLIVKANNGYRNGFSVEDQQVHLSAYGLFRYNNTSTSPGRLRFEGPDGDDLTKTQYAETSSGSQTIEIHFYNIIKHAREGTGAFTPSGPVPENAHGALVLAYFTGAVVLHEMMREHGFNAKDNSSLPQVAMQSVLDAAKIVFDQSTTLPLSASINGWPAYGPRWQYWQFLGGEVINDLGVVAIPGTRTVDIYAQWSDQTLYQKYWANGQWSSWMSVDPSFDMHPSSSPVVVSVNASHRAIFARKRQNLCTYYKLWNGDNWLPWTLLTGQIAGKIGVGDVSAVVIPGTKVIDVYVRGADDTLWQTFSTNAGYDNWTEWFPVDSSFKMDSSPTAVSANTGHRAIYARGKDGNVYHKAWDGSWHGWESLGGKGVVKGDVAAVIVPGTNVTDLYMQGVDGGLWQQYWDNGWSGWFAVDKEFKLVSSPAVISTDASHRSVFAKGAPGTNFVYHKFYR</sequence>